<evidence type="ECO:0000313" key="1">
    <source>
        <dbReference type="EMBL" id="BAT07942.1"/>
    </source>
</evidence>
<dbReference type="Gramene" id="Os09t0397800-01">
    <property type="protein sequence ID" value="Os09t0397800-01"/>
    <property type="gene ID" value="Os09g0397800"/>
</dbReference>
<sequence>AASPSEARLTEGLAFPCHGLPRRLLVSNPFHGDRASEKPWLTEGPQPEGTLHLKSLRRRGQPSIFGSLLCLLESIIGSTASPEFIYSSEVLCCRVVIS</sequence>
<dbReference type="InParanoid" id="A0A0P0XMN1"/>
<keyword evidence="2" id="KW-1185">Reference proteome</keyword>
<reference evidence="2" key="1">
    <citation type="journal article" date="2005" name="Nature">
        <title>The map-based sequence of the rice genome.</title>
        <authorList>
            <consortium name="International rice genome sequencing project (IRGSP)"/>
            <person name="Matsumoto T."/>
            <person name="Wu J."/>
            <person name="Kanamori H."/>
            <person name="Katayose Y."/>
            <person name="Fujisawa M."/>
            <person name="Namiki N."/>
            <person name="Mizuno H."/>
            <person name="Yamamoto K."/>
            <person name="Antonio B.A."/>
            <person name="Baba T."/>
            <person name="Sakata K."/>
            <person name="Nagamura Y."/>
            <person name="Aoki H."/>
            <person name="Arikawa K."/>
            <person name="Arita K."/>
            <person name="Bito T."/>
            <person name="Chiden Y."/>
            <person name="Fujitsuka N."/>
            <person name="Fukunaka R."/>
            <person name="Hamada M."/>
            <person name="Harada C."/>
            <person name="Hayashi A."/>
            <person name="Hijishita S."/>
            <person name="Honda M."/>
            <person name="Hosokawa S."/>
            <person name="Ichikawa Y."/>
            <person name="Idonuma A."/>
            <person name="Iijima M."/>
            <person name="Ikeda M."/>
            <person name="Ikeno M."/>
            <person name="Ito K."/>
            <person name="Ito S."/>
            <person name="Ito T."/>
            <person name="Ito Y."/>
            <person name="Ito Y."/>
            <person name="Iwabuchi A."/>
            <person name="Kamiya K."/>
            <person name="Karasawa W."/>
            <person name="Kurita K."/>
            <person name="Katagiri S."/>
            <person name="Kikuta A."/>
            <person name="Kobayashi H."/>
            <person name="Kobayashi N."/>
            <person name="Machita K."/>
            <person name="Maehara T."/>
            <person name="Masukawa M."/>
            <person name="Mizubayashi T."/>
            <person name="Mukai Y."/>
            <person name="Nagasaki H."/>
            <person name="Nagata Y."/>
            <person name="Naito S."/>
            <person name="Nakashima M."/>
            <person name="Nakama Y."/>
            <person name="Nakamichi Y."/>
            <person name="Nakamura M."/>
            <person name="Meguro A."/>
            <person name="Negishi M."/>
            <person name="Ohta I."/>
            <person name="Ohta T."/>
            <person name="Okamoto M."/>
            <person name="Ono N."/>
            <person name="Saji S."/>
            <person name="Sakaguchi M."/>
            <person name="Sakai K."/>
            <person name="Shibata M."/>
            <person name="Shimokawa T."/>
            <person name="Song J."/>
            <person name="Takazaki Y."/>
            <person name="Terasawa K."/>
            <person name="Tsugane M."/>
            <person name="Tsuji K."/>
            <person name="Ueda S."/>
            <person name="Waki K."/>
            <person name="Yamagata H."/>
            <person name="Yamamoto M."/>
            <person name="Yamamoto S."/>
            <person name="Yamane H."/>
            <person name="Yoshiki S."/>
            <person name="Yoshihara R."/>
            <person name="Yukawa K."/>
            <person name="Zhong H."/>
            <person name="Yano M."/>
            <person name="Yuan Q."/>
            <person name="Ouyang S."/>
            <person name="Liu J."/>
            <person name="Jones K.M."/>
            <person name="Gansberger K."/>
            <person name="Moffat K."/>
            <person name="Hill J."/>
            <person name="Bera J."/>
            <person name="Fadrosh D."/>
            <person name="Jin S."/>
            <person name="Johri S."/>
            <person name="Kim M."/>
            <person name="Overton L."/>
            <person name="Reardon M."/>
            <person name="Tsitrin T."/>
            <person name="Vuong H."/>
            <person name="Weaver B."/>
            <person name="Ciecko A."/>
            <person name="Tallon L."/>
            <person name="Jackson J."/>
            <person name="Pai G."/>
            <person name="Aken S.V."/>
            <person name="Utterback T."/>
            <person name="Reidmuller S."/>
            <person name="Feldblyum T."/>
            <person name="Hsiao J."/>
            <person name="Zismann V."/>
            <person name="Iobst S."/>
            <person name="de Vazeille A.R."/>
            <person name="Buell C.R."/>
            <person name="Ying K."/>
            <person name="Li Y."/>
            <person name="Lu T."/>
            <person name="Huang Y."/>
            <person name="Zhao Q."/>
            <person name="Feng Q."/>
            <person name="Zhang L."/>
            <person name="Zhu J."/>
            <person name="Weng Q."/>
            <person name="Mu J."/>
            <person name="Lu Y."/>
            <person name="Fan D."/>
            <person name="Liu Y."/>
            <person name="Guan J."/>
            <person name="Zhang Y."/>
            <person name="Yu S."/>
            <person name="Liu X."/>
            <person name="Zhang Y."/>
            <person name="Hong G."/>
            <person name="Han B."/>
            <person name="Choisne N."/>
            <person name="Demange N."/>
            <person name="Orjeda G."/>
            <person name="Samain S."/>
            <person name="Cattolico L."/>
            <person name="Pelletier E."/>
            <person name="Couloux A."/>
            <person name="Segurens B."/>
            <person name="Wincker P."/>
            <person name="D'Hont A."/>
            <person name="Scarpelli C."/>
            <person name="Weissenbach J."/>
            <person name="Salanoubat M."/>
            <person name="Quetier F."/>
            <person name="Yu Y."/>
            <person name="Kim H.R."/>
            <person name="Rambo T."/>
            <person name="Currie J."/>
            <person name="Collura K."/>
            <person name="Luo M."/>
            <person name="Yang T."/>
            <person name="Ammiraju J.S.S."/>
            <person name="Engler F."/>
            <person name="Soderlund C."/>
            <person name="Wing R.A."/>
            <person name="Palmer L.E."/>
            <person name="de la Bastide M."/>
            <person name="Spiegel L."/>
            <person name="Nascimento L."/>
            <person name="Zutavern T."/>
            <person name="O'Shaughnessy A."/>
            <person name="Dike S."/>
            <person name="Dedhia N."/>
            <person name="Preston R."/>
            <person name="Balija V."/>
            <person name="McCombie W.R."/>
            <person name="Chow T."/>
            <person name="Chen H."/>
            <person name="Chung M."/>
            <person name="Chen C."/>
            <person name="Shaw J."/>
            <person name="Wu H."/>
            <person name="Hsiao K."/>
            <person name="Chao Y."/>
            <person name="Chu M."/>
            <person name="Cheng C."/>
            <person name="Hour A."/>
            <person name="Lee P."/>
            <person name="Lin S."/>
            <person name="Lin Y."/>
            <person name="Liou J."/>
            <person name="Liu S."/>
            <person name="Hsing Y."/>
            <person name="Raghuvanshi S."/>
            <person name="Mohanty A."/>
            <person name="Bharti A.K."/>
            <person name="Gaur A."/>
            <person name="Gupta V."/>
            <person name="Kumar D."/>
            <person name="Ravi V."/>
            <person name="Vij S."/>
            <person name="Kapur A."/>
            <person name="Khurana P."/>
            <person name="Khurana P."/>
            <person name="Khurana J.P."/>
            <person name="Tyagi A.K."/>
            <person name="Gaikwad K."/>
            <person name="Singh A."/>
            <person name="Dalal V."/>
            <person name="Srivastava S."/>
            <person name="Dixit A."/>
            <person name="Pal A.K."/>
            <person name="Ghazi I.A."/>
            <person name="Yadav M."/>
            <person name="Pandit A."/>
            <person name="Bhargava A."/>
            <person name="Sureshbabu K."/>
            <person name="Batra K."/>
            <person name="Sharma T.R."/>
            <person name="Mohapatra T."/>
            <person name="Singh N.K."/>
            <person name="Messing J."/>
            <person name="Nelson A.B."/>
            <person name="Fuks G."/>
            <person name="Kavchok S."/>
            <person name="Keizer G."/>
            <person name="Linton E."/>
            <person name="Llaca V."/>
            <person name="Song R."/>
            <person name="Tanyolac B."/>
            <person name="Young S."/>
            <person name="Ho-Il K."/>
            <person name="Hahn J.H."/>
            <person name="Sangsakoo G."/>
            <person name="Vanavichit A."/>
            <person name="de Mattos Luiz.A.T."/>
            <person name="Zimmer P.D."/>
            <person name="Malone G."/>
            <person name="Dellagostin O."/>
            <person name="de Oliveira A.C."/>
            <person name="Bevan M."/>
            <person name="Bancroft I."/>
            <person name="Minx P."/>
            <person name="Cordum H."/>
            <person name="Wilson R."/>
            <person name="Cheng Z."/>
            <person name="Jin W."/>
            <person name="Jiang J."/>
            <person name="Leong S.A."/>
            <person name="Iwama H."/>
            <person name="Gojobori T."/>
            <person name="Itoh T."/>
            <person name="Niimura Y."/>
            <person name="Fujii Y."/>
            <person name="Habara T."/>
            <person name="Sakai H."/>
            <person name="Sato Y."/>
            <person name="Wilson G."/>
            <person name="Kumar K."/>
            <person name="McCouch S."/>
            <person name="Juretic N."/>
            <person name="Hoen D."/>
            <person name="Wright S."/>
            <person name="Bruskiewich R."/>
            <person name="Bureau T."/>
            <person name="Miyao A."/>
            <person name="Hirochika H."/>
            <person name="Nishikawa T."/>
            <person name="Kadowaki K."/>
            <person name="Sugiura M."/>
            <person name="Burr B."/>
            <person name="Sasaki T."/>
        </authorList>
    </citation>
    <scope>NUCLEOTIDE SEQUENCE [LARGE SCALE GENOMIC DNA]</scope>
    <source>
        <strain evidence="2">cv. Nipponbare</strain>
    </source>
</reference>
<protein>
    <submittedName>
        <fullName evidence="1">Os09g0397800 protein</fullName>
    </submittedName>
</protein>
<proteinExistence type="predicted"/>
<reference evidence="1 2" key="3">
    <citation type="journal article" date="2013" name="Rice">
        <title>Improvement of the Oryza sativa Nipponbare reference genome using next generation sequence and optical map data.</title>
        <authorList>
            <person name="Kawahara Y."/>
            <person name="de la Bastide M."/>
            <person name="Hamilton J.P."/>
            <person name="Kanamori H."/>
            <person name="McCombie W.R."/>
            <person name="Ouyang S."/>
            <person name="Schwartz D.C."/>
            <person name="Tanaka T."/>
            <person name="Wu J."/>
            <person name="Zhou S."/>
            <person name="Childs K.L."/>
            <person name="Davidson R.M."/>
            <person name="Lin H."/>
            <person name="Quesada-Ocampo L."/>
            <person name="Vaillancourt B."/>
            <person name="Sakai H."/>
            <person name="Lee S.S."/>
            <person name="Kim J."/>
            <person name="Numa H."/>
            <person name="Itoh T."/>
            <person name="Buell C.R."/>
            <person name="Matsumoto T."/>
        </authorList>
    </citation>
    <scope>NUCLEOTIDE SEQUENCE [LARGE SCALE GENOMIC DNA]</scope>
    <source>
        <strain evidence="2">cv. Nipponbare</strain>
    </source>
</reference>
<dbReference type="EMBL" id="AP014965">
    <property type="protein sequence ID" value="BAT07942.1"/>
    <property type="molecule type" value="Genomic_DNA"/>
</dbReference>
<dbReference type="Proteomes" id="UP000059680">
    <property type="component" value="Chromosome 9"/>
</dbReference>
<organism evidence="1 2">
    <name type="scientific">Oryza sativa subsp. japonica</name>
    <name type="common">Rice</name>
    <dbReference type="NCBI Taxonomy" id="39947"/>
    <lineage>
        <taxon>Eukaryota</taxon>
        <taxon>Viridiplantae</taxon>
        <taxon>Streptophyta</taxon>
        <taxon>Embryophyta</taxon>
        <taxon>Tracheophyta</taxon>
        <taxon>Spermatophyta</taxon>
        <taxon>Magnoliopsida</taxon>
        <taxon>Liliopsida</taxon>
        <taxon>Poales</taxon>
        <taxon>Poaceae</taxon>
        <taxon>BOP clade</taxon>
        <taxon>Oryzoideae</taxon>
        <taxon>Oryzeae</taxon>
        <taxon>Oryzinae</taxon>
        <taxon>Oryza</taxon>
        <taxon>Oryza sativa</taxon>
    </lineage>
</organism>
<reference evidence="1 2" key="2">
    <citation type="journal article" date="2013" name="Plant Cell Physiol.">
        <title>Rice Annotation Project Database (RAP-DB): an integrative and interactive database for rice genomics.</title>
        <authorList>
            <person name="Sakai H."/>
            <person name="Lee S.S."/>
            <person name="Tanaka T."/>
            <person name="Numa H."/>
            <person name="Kim J."/>
            <person name="Kawahara Y."/>
            <person name="Wakimoto H."/>
            <person name="Yang C.C."/>
            <person name="Iwamoto M."/>
            <person name="Abe T."/>
            <person name="Yamada Y."/>
            <person name="Muto A."/>
            <person name="Inokuchi H."/>
            <person name="Ikemura T."/>
            <person name="Matsumoto T."/>
            <person name="Sasaki T."/>
            <person name="Itoh T."/>
        </authorList>
    </citation>
    <scope>NUCLEOTIDE SEQUENCE [LARGE SCALE GENOMIC DNA]</scope>
    <source>
        <strain evidence="2">cv. Nipponbare</strain>
    </source>
</reference>
<gene>
    <name evidence="1" type="ordered locus">Os09g0397800</name>
    <name evidence="1" type="ORF">OSNPB_090397800</name>
</gene>
<dbReference type="AlphaFoldDB" id="A0A0P0XMN1"/>
<dbReference type="PaxDb" id="39947-A0A0P0XMN1"/>
<evidence type="ECO:0000313" key="2">
    <source>
        <dbReference type="Proteomes" id="UP000059680"/>
    </source>
</evidence>
<accession>A0A0P0XMN1</accession>
<feature type="non-terminal residue" evidence="1">
    <location>
        <position position="1"/>
    </location>
</feature>
<name>A0A0P0XMN1_ORYSJ</name>